<comment type="caution">
    <text evidence="2">The sequence shown here is derived from an EMBL/GenBank/DDBJ whole genome shotgun (WGS) entry which is preliminary data.</text>
</comment>
<evidence type="ECO:0000313" key="2">
    <source>
        <dbReference type="EMBL" id="KAK7541504.1"/>
    </source>
</evidence>
<dbReference type="EMBL" id="JBBPDW010000024">
    <property type="protein sequence ID" value="KAK7541504.1"/>
    <property type="molecule type" value="Genomic_DNA"/>
</dbReference>
<feature type="compositionally biased region" description="Basic and acidic residues" evidence="1">
    <location>
        <begin position="124"/>
        <end position="143"/>
    </location>
</feature>
<dbReference type="InterPro" id="IPR031833">
    <property type="entry name" value="DUF4748"/>
</dbReference>
<feature type="compositionally biased region" description="Basic and acidic residues" evidence="1">
    <location>
        <begin position="64"/>
        <end position="81"/>
    </location>
</feature>
<dbReference type="PANTHER" id="PTHR41800">
    <property type="entry name" value="EXPRESSED PROTEIN"/>
    <property type="match status" value="1"/>
</dbReference>
<feature type="region of interest" description="Disordered" evidence="1">
    <location>
        <begin position="64"/>
        <end position="143"/>
    </location>
</feature>
<sequence length="143" mass="15616">MNTIRSTAYGWGVLIVGTCCSFEQGPMSNPSKSANIGTWLTTSRGEPAGGGAYFFAKKQINNERAEKAAADRQKREMHARLEAASAAEAAHNARTNGSNPSHEATQDPAATRHAPETQQQQIWEKSKYEASEPFRSKKGDRFS</sequence>
<accession>A0ABR1M574</accession>
<proteinExistence type="predicted"/>
<name>A0ABR1M574_9PEZI</name>
<evidence type="ECO:0000256" key="1">
    <source>
        <dbReference type="SAM" id="MobiDB-lite"/>
    </source>
</evidence>
<gene>
    <name evidence="2" type="ORF">IWX46DRAFT_179500</name>
</gene>
<dbReference type="Proteomes" id="UP001365128">
    <property type="component" value="Unassembled WGS sequence"/>
</dbReference>
<reference evidence="2 3" key="1">
    <citation type="submission" date="2024-04" db="EMBL/GenBank/DDBJ databases">
        <title>Phyllosticta paracitricarpa is synonymous to the EU quarantine fungus P. citricarpa based on phylogenomic analyses.</title>
        <authorList>
            <consortium name="Lawrence Berkeley National Laboratory"/>
            <person name="Van Ingen-Buijs V.A."/>
            <person name="Van Westerhoven A.C."/>
            <person name="Haridas S."/>
            <person name="Skiadas P."/>
            <person name="Martin F."/>
            <person name="Groenewald J.Z."/>
            <person name="Crous P.W."/>
            <person name="Seidl M.F."/>
        </authorList>
    </citation>
    <scope>NUCLEOTIDE SEQUENCE [LARGE SCALE GENOMIC DNA]</scope>
    <source>
        <strain evidence="2 3">CBS 122670</strain>
    </source>
</reference>
<feature type="compositionally biased region" description="Low complexity" evidence="1">
    <location>
        <begin position="82"/>
        <end position="94"/>
    </location>
</feature>
<protein>
    <submittedName>
        <fullName evidence="2">Uncharacterized protein</fullName>
    </submittedName>
</protein>
<evidence type="ECO:0000313" key="3">
    <source>
        <dbReference type="Proteomes" id="UP001365128"/>
    </source>
</evidence>
<organism evidence="2 3">
    <name type="scientific">Phyllosticta citricarpa</name>
    <dbReference type="NCBI Taxonomy" id="55181"/>
    <lineage>
        <taxon>Eukaryota</taxon>
        <taxon>Fungi</taxon>
        <taxon>Dikarya</taxon>
        <taxon>Ascomycota</taxon>
        <taxon>Pezizomycotina</taxon>
        <taxon>Dothideomycetes</taxon>
        <taxon>Dothideomycetes incertae sedis</taxon>
        <taxon>Botryosphaeriales</taxon>
        <taxon>Phyllostictaceae</taxon>
        <taxon>Phyllosticta</taxon>
    </lineage>
</organism>
<dbReference type="Pfam" id="PF15932">
    <property type="entry name" value="DUF4748"/>
    <property type="match status" value="1"/>
</dbReference>
<dbReference type="PANTHER" id="PTHR41800:SF1">
    <property type="entry name" value="EXPRESSED PROTEIN"/>
    <property type="match status" value="1"/>
</dbReference>
<keyword evidence="3" id="KW-1185">Reference proteome</keyword>